<dbReference type="Proteomes" id="UP001379949">
    <property type="component" value="Unassembled WGS sequence"/>
</dbReference>
<evidence type="ECO:0000313" key="2">
    <source>
        <dbReference type="EMBL" id="MEL0613594.1"/>
    </source>
</evidence>
<feature type="chain" id="PRO_5045531154" evidence="1">
    <location>
        <begin position="19"/>
        <end position="206"/>
    </location>
</feature>
<feature type="signal peptide" evidence="1">
    <location>
        <begin position="1"/>
        <end position="18"/>
    </location>
</feature>
<dbReference type="RefSeq" id="WP_341567315.1">
    <property type="nucleotide sequence ID" value="NZ_JBAKAR010000007.1"/>
</dbReference>
<dbReference type="InterPro" id="IPR034242">
    <property type="entry name" value="MauL"/>
</dbReference>
<keyword evidence="1" id="KW-0732">Signal</keyword>
<organism evidence="2 3">
    <name type="scientific">Marinomonas arenicola</name>
    <dbReference type="NCBI Taxonomy" id="569601"/>
    <lineage>
        <taxon>Bacteria</taxon>
        <taxon>Pseudomonadati</taxon>
        <taxon>Pseudomonadota</taxon>
        <taxon>Gammaproteobacteria</taxon>
        <taxon>Oceanospirillales</taxon>
        <taxon>Oceanospirillaceae</taxon>
        <taxon>Marinomonas</taxon>
    </lineage>
</organism>
<accession>A0ABU9G536</accession>
<reference evidence="2 3" key="1">
    <citation type="submission" date="2024-02" db="EMBL/GenBank/DDBJ databases">
        <title>Bacteria isolated from the canopy kelp, Nereocystis luetkeana.</title>
        <authorList>
            <person name="Pfister C.A."/>
            <person name="Younker I.T."/>
            <person name="Light S.H."/>
        </authorList>
    </citation>
    <scope>NUCLEOTIDE SEQUENCE [LARGE SCALE GENOMIC DNA]</scope>
    <source>
        <strain evidence="2 3">TI.4.07</strain>
    </source>
</reference>
<evidence type="ECO:0000256" key="1">
    <source>
        <dbReference type="SAM" id="SignalP"/>
    </source>
</evidence>
<proteinExistence type="predicted"/>
<gene>
    <name evidence="2" type="ORF">V6242_10585</name>
</gene>
<comment type="caution">
    <text evidence="2">The sequence shown here is derived from an EMBL/GenBank/DDBJ whole genome shotgun (WGS) entry which is preliminary data.</text>
</comment>
<name>A0ABU9G536_9GAMM</name>
<sequence>MTRFLMMLVAFTVQSVWADMTIQVVDKQNNPVPNAVISVPGLKVNTPADLAIMDQVYGQFSPRVLVVQKGQSVSFPNSDEIRHHVYSFSKAKAFEIKLYKGNATAPLLFDKAGLVVLGCNIHDDMIGYIYVADNHFAVKTDEQGRATLPAKAGDEITIWDENLASTLHSKKTLIVEGEQEQIVVLDLLPSVAINTHDHASGHVNTL</sequence>
<dbReference type="InterPro" id="IPR008972">
    <property type="entry name" value="Cupredoxin"/>
</dbReference>
<dbReference type="SUPFAM" id="SSF49503">
    <property type="entry name" value="Cupredoxins"/>
    <property type="match status" value="1"/>
</dbReference>
<dbReference type="Gene3D" id="2.60.40.420">
    <property type="entry name" value="Cupredoxins - blue copper proteins"/>
    <property type="match status" value="1"/>
</dbReference>
<evidence type="ECO:0000313" key="3">
    <source>
        <dbReference type="Proteomes" id="UP001379949"/>
    </source>
</evidence>
<dbReference type="CDD" id="cd04221">
    <property type="entry name" value="MauL"/>
    <property type="match status" value="1"/>
</dbReference>
<protein>
    <submittedName>
        <fullName evidence="2">Methylamine utilization protein</fullName>
    </submittedName>
</protein>
<keyword evidence="3" id="KW-1185">Reference proteome</keyword>
<dbReference type="EMBL" id="JBAKAR010000007">
    <property type="protein sequence ID" value="MEL0613594.1"/>
    <property type="molecule type" value="Genomic_DNA"/>
</dbReference>